<dbReference type="AlphaFoldDB" id="A0A7M2X2L9"/>
<organism evidence="1 2">
    <name type="scientific">Humisphaera borealis</name>
    <dbReference type="NCBI Taxonomy" id="2807512"/>
    <lineage>
        <taxon>Bacteria</taxon>
        <taxon>Pseudomonadati</taxon>
        <taxon>Planctomycetota</taxon>
        <taxon>Phycisphaerae</taxon>
        <taxon>Tepidisphaerales</taxon>
        <taxon>Tepidisphaeraceae</taxon>
        <taxon>Humisphaera</taxon>
    </lineage>
</organism>
<dbReference type="Proteomes" id="UP000593765">
    <property type="component" value="Chromosome"/>
</dbReference>
<dbReference type="RefSeq" id="WP_206294976.1">
    <property type="nucleotide sequence ID" value="NZ_CP063458.1"/>
</dbReference>
<evidence type="ECO:0000313" key="1">
    <source>
        <dbReference type="EMBL" id="QOV91672.1"/>
    </source>
</evidence>
<reference evidence="1 2" key="1">
    <citation type="submission" date="2020-10" db="EMBL/GenBank/DDBJ databases">
        <title>Wide distribution of Phycisphaera-like planctomycetes from WD2101 soil group in peatlands and genome analysis of the first cultivated representative.</title>
        <authorList>
            <person name="Dedysh S.N."/>
            <person name="Beletsky A.V."/>
            <person name="Ivanova A."/>
            <person name="Kulichevskaya I.S."/>
            <person name="Suzina N.E."/>
            <person name="Philippov D.A."/>
            <person name="Rakitin A.L."/>
            <person name="Mardanov A.V."/>
            <person name="Ravin N.V."/>
        </authorList>
    </citation>
    <scope>NUCLEOTIDE SEQUENCE [LARGE SCALE GENOMIC DNA]</scope>
    <source>
        <strain evidence="1 2">M1803</strain>
    </source>
</reference>
<evidence type="ECO:0000313" key="2">
    <source>
        <dbReference type="Proteomes" id="UP000593765"/>
    </source>
</evidence>
<name>A0A7M2X2L9_9BACT</name>
<proteinExistence type="predicted"/>
<protein>
    <submittedName>
        <fullName evidence="1">Uncharacterized protein</fullName>
    </submittedName>
</protein>
<gene>
    <name evidence="1" type="ORF">IPV69_10035</name>
</gene>
<accession>A0A7M2X2L9</accession>
<sequence>MSFTFASFAVGSVLCCWTVLRCMGNERERRMNEVQLRLRAESQQSEGAPPSGGH</sequence>
<dbReference type="EMBL" id="CP063458">
    <property type="protein sequence ID" value="QOV91672.1"/>
    <property type="molecule type" value="Genomic_DNA"/>
</dbReference>
<dbReference type="KEGG" id="hbs:IPV69_10035"/>
<keyword evidence="2" id="KW-1185">Reference proteome</keyword>